<organism evidence="2 3">
    <name type="scientific">Cadophora malorum</name>
    <dbReference type="NCBI Taxonomy" id="108018"/>
    <lineage>
        <taxon>Eukaryota</taxon>
        <taxon>Fungi</taxon>
        <taxon>Dikarya</taxon>
        <taxon>Ascomycota</taxon>
        <taxon>Pezizomycotina</taxon>
        <taxon>Leotiomycetes</taxon>
        <taxon>Helotiales</taxon>
        <taxon>Ploettnerulaceae</taxon>
        <taxon>Cadophora</taxon>
    </lineage>
</organism>
<keyword evidence="3" id="KW-1185">Reference proteome</keyword>
<dbReference type="Pfam" id="PF20150">
    <property type="entry name" value="2EXR"/>
    <property type="match status" value="1"/>
</dbReference>
<dbReference type="EMBL" id="JAFJYH010000048">
    <property type="protein sequence ID" value="KAG4422474.1"/>
    <property type="molecule type" value="Genomic_DNA"/>
</dbReference>
<reference evidence="2" key="1">
    <citation type="submission" date="2021-02" db="EMBL/GenBank/DDBJ databases">
        <title>Genome sequence Cadophora malorum strain M34.</title>
        <authorList>
            <person name="Stefanovic E."/>
            <person name="Vu D."/>
            <person name="Scully C."/>
            <person name="Dijksterhuis J."/>
            <person name="Roader J."/>
            <person name="Houbraken J."/>
        </authorList>
    </citation>
    <scope>NUCLEOTIDE SEQUENCE</scope>
    <source>
        <strain evidence="2">M34</strain>
    </source>
</reference>
<dbReference type="OrthoDB" id="3550566at2759"/>
<evidence type="ECO:0000259" key="1">
    <source>
        <dbReference type="Pfam" id="PF20150"/>
    </source>
</evidence>
<sequence>MELPCSSLGLCTTTSCTATSNSNAVSSDASLTLRLKAFYLFPRLPLEIRHSIYHFATPPQLIYSSLTLDWIDASLVTVDGYLLRSPETATDIDSWAENEKQPTAYSTDYTSFYSKLNPLLRVSKEARQHVMEREGVYGFNKTLSTREEWHGTDPHLEDVRHKYIDRIPPITVDANLTLSAFWQDTYWTPHIAPTICLNKAIFVVTMLRMAYIYCAAPSMAESIRSITISYWDWKLMIGDWYGEQVIFEMILMRYMSLREIIFVYDLQQNVHENAVAAALEECRGCDC</sequence>
<gene>
    <name evidence="2" type="ORF">IFR04_004375</name>
</gene>
<feature type="domain" description="2EXR" evidence="1">
    <location>
        <begin position="38"/>
        <end position="133"/>
    </location>
</feature>
<accession>A0A8H7WCS8</accession>
<protein>
    <recommendedName>
        <fullName evidence="1">2EXR domain-containing protein</fullName>
    </recommendedName>
</protein>
<dbReference type="InterPro" id="IPR045518">
    <property type="entry name" value="2EXR"/>
</dbReference>
<evidence type="ECO:0000313" key="2">
    <source>
        <dbReference type="EMBL" id="KAG4422474.1"/>
    </source>
</evidence>
<comment type="caution">
    <text evidence="2">The sequence shown here is derived from an EMBL/GenBank/DDBJ whole genome shotgun (WGS) entry which is preliminary data.</text>
</comment>
<dbReference type="AlphaFoldDB" id="A0A8H7WCS8"/>
<proteinExistence type="predicted"/>
<evidence type="ECO:0000313" key="3">
    <source>
        <dbReference type="Proteomes" id="UP000664132"/>
    </source>
</evidence>
<name>A0A8H7WCS8_9HELO</name>
<dbReference type="Proteomes" id="UP000664132">
    <property type="component" value="Unassembled WGS sequence"/>
</dbReference>